<feature type="region of interest" description="Disordered" evidence="2">
    <location>
        <begin position="392"/>
        <end position="434"/>
    </location>
</feature>
<keyword evidence="1" id="KW-0175">Coiled coil</keyword>
<evidence type="ECO:0000256" key="1">
    <source>
        <dbReference type="SAM" id="Coils"/>
    </source>
</evidence>
<gene>
    <name evidence="3" type="ORF">BQ4739_LOCUS12086</name>
    <name evidence="4" type="ORF">BQ4739_LOCUS16451</name>
</gene>
<evidence type="ECO:0000313" key="5">
    <source>
        <dbReference type="Proteomes" id="UP000256970"/>
    </source>
</evidence>
<dbReference type="EMBL" id="FNXT01001093">
    <property type="protein sequence ID" value="SZX71986.1"/>
    <property type="molecule type" value="Genomic_DNA"/>
</dbReference>
<feature type="coiled-coil region" evidence="1">
    <location>
        <begin position="237"/>
        <end position="264"/>
    </location>
</feature>
<evidence type="ECO:0000313" key="4">
    <source>
        <dbReference type="EMBL" id="SZX76088.1"/>
    </source>
</evidence>
<dbReference type="AlphaFoldDB" id="A0A383W5P4"/>
<organism evidence="3 5">
    <name type="scientific">Tetradesmus obliquus</name>
    <name type="common">Green alga</name>
    <name type="synonym">Acutodesmus obliquus</name>
    <dbReference type="NCBI Taxonomy" id="3088"/>
    <lineage>
        <taxon>Eukaryota</taxon>
        <taxon>Viridiplantae</taxon>
        <taxon>Chlorophyta</taxon>
        <taxon>core chlorophytes</taxon>
        <taxon>Chlorophyceae</taxon>
        <taxon>CS clade</taxon>
        <taxon>Sphaeropleales</taxon>
        <taxon>Scenedesmaceae</taxon>
        <taxon>Tetradesmus</taxon>
    </lineage>
</organism>
<protein>
    <submittedName>
        <fullName evidence="3">Uncharacterized protein</fullName>
    </submittedName>
</protein>
<sequence>MFDLQAKAAAVQLLVVEAFAGTYPVARVLQHVNSSVQSALGVRLQAYVGIEVQEELAKKAPSADDLGLDKQHYLNFKGQQDTGDIQSPSVQQKVLDFVRSKLQDKQLGIDAALVFGGPTCTVYSCLIREDTRFPNRYKGFAAEAEHTEVIRQLAVARKNLHDLRSSNRLFGAFAGSRGTAACQPVAAAAAVPKRVVDSSSMQLHAADSIHGFARHEQPQQQRQQQQQSLLPPMAAALLAASQAEEQLAAEAAALEQQRRLLAGKASEEAQRDAAALMESDALASSFITLYRGVQAECMAYGDIPSYMIMENPYSVTNRALWNRPFMKAQHLLDLPRAAAADRVKQQSSWAPSSTAWLHSTWQNWCCYSKQHSQKNTIVFTNLPKGSLEERRCPQDCLTRGPDSAADAAAAGGSKESRRRGKAVHPVSIRGSGGGPSVNAAWPLPFVESVIKACVGAVRRQRQGGAAGAA</sequence>
<dbReference type="EMBL" id="FNXT01001248">
    <property type="protein sequence ID" value="SZX76088.1"/>
    <property type="molecule type" value="Genomic_DNA"/>
</dbReference>
<reference evidence="3 5" key="1">
    <citation type="submission" date="2016-10" db="EMBL/GenBank/DDBJ databases">
        <authorList>
            <person name="Cai Z."/>
        </authorList>
    </citation>
    <scope>NUCLEOTIDE SEQUENCE [LARGE SCALE GENOMIC DNA]</scope>
</reference>
<proteinExistence type="predicted"/>
<feature type="compositionally biased region" description="Low complexity" evidence="2">
    <location>
        <begin position="402"/>
        <end position="413"/>
    </location>
</feature>
<evidence type="ECO:0000256" key="2">
    <source>
        <dbReference type="SAM" id="MobiDB-lite"/>
    </source>
</evidence>
<evidence type="ECO:0000313" key="3">
    <source>
        <dbReference type="EMBL" id="SZX71986.1"/>
    </source>
</evidence>
<accession>A0A383W5P4</accession>
<keyword evidence="5" id="KW-1185">Reference proteome</keyword>
<dbReference type="Proteomes" id="UP000256970">
    <property type="component" value="Unassembled WGS sequence"/>
</dbReference>
<name>A0A383W5P4_TETOB</name>